<dbReference type="OrthoDB" id="641149at2759"/>
<dbReference type="EMBL" id="BEXD01004359">
    <property type="protein sequence ID" value="GBC10177.1"/>
    <property type="molecule type" value="Genomic_DNA"/>
</dbReference>
<sequence length="115" mass="12980">MPAKGSKRPILTEASTAENNEPLTEIMEEENAPSTTPPTSPPPTSTPLAIVNAQTNIDDFNFDDPTLDAETKKRMYDRADEKLKSLKKEWNAINLNLRKIEEELMARRARRLANN</sequence>
<accession>A0A2Z6SQ68</accession>
<evidence type="ECO:0000313" key="5">
    <source>
        <dbReference type="Proteomes" id="UP000247702"/>
    </source>
</evidence>
<feature type="compositionally biased region" description="Pro residues" evidence="2">
    <location>
        <begin position="35"/>
        <end position="45"/>
    </location>
</feature>
<evidence type="ECO:0000256" key="2">
    <source>
        <dbReference type="SAM" id="MobiDB-lite"/>
    </source>
</evidence>
<organism evidence="3 5">
    <name type="scientific">Rhizophagus clarus</name>
    <dbReference type="NCBI Taxonomy" id="94130"/>
    <lineage>
        <taxon>Eukaryota</taxon>
        <taxon>Fungi</taxon>
        <taxon>Fungi incertae sedis</taxon>
        <taxon>Mucoromycota</taxon>
        <taxon>Glomeromycotina</taxon>
        <taxon>Glomeromycetes</taxon>
        <taxon>Glomerales</taxon>
        <taxon>Glomeraceae</taxon>
        <taxon>Rhizophagus</taxon>
    </lineage>
</organism>
<dbReference type="EMBL" id="BLAL01000286">
    <property type="protein sequence ID" value="GET00642.1"/>
    <property type="molecule type" value="Genomic_DNA"/>
</dbReference>
<name>A0A2Z6SQ68_9GLOM</name>
<feature type="compositionally biased region" description="Polar residues" evidence="2">
    <location>
        <begin position="13"/>
        <end position="22"/>
    </location>
</feature>
<dbReference type="Proteomes" id="UP000247702">
    <property type="component" value="Unassembled WGS sequence"/>
</dbReference>
<reference evidence="3 5" key="1">
    <citation type="submission" date="2017-11" db="EMBL/GenBank/DDBJ databases">
        <title>The genome of Rhizophagus clarus HR1 reveals common genetic basis of auxotrophy among arbuscular mycorrhizal fungi.</title>
        <authorList>
            <person name="Kobayashi Y."/>
        </authorList>
    </citation>
    <scope>NUCLEOTIDE SEQUENCE [LARGE SCALE GENOMIC DNA]</scope>
    <source>
        <strain evidence="3 5">HR1</strain>
    </source>
</reference>
<proteinExistence type="predicted"/>
<gene>
    <name evidence="4" type="ORF">RCL2_002709100</name>
    <name evidence="3" type="ORF">RclHR1_00940018</name>
</gene>
<dbReference type="Proteomes" id="UP000615446">
    <property type="component" value="Unassembled WGS sequence"/>
</dbReference>
<dbReference type="AlphaFoldDB" id="A0A2Z6SQ68"/>
<comment type="caution">
    <text evidence="3">The sequence shown here is derived from an EMBL/GenBank/DDBJ whole genome shotgun (WGS) entry which is preliminary data.</text>
</comment>
<feature type="coiled-coil region" evidence="1">
    <location>
        <begin position="69"/>
        <end position="103"/>
    </location>
</feature>
<protein>
    <submittedName>
        <fullName evidence="3">Uncharacterized protein</fullName>
    </submittedName>
</protein>
<evidence type="ECO:0000313" key="4">
    <source>
        <dbReference type="EMBL" id="GET00642.1"/>
    </source>
</evidence>
<reference evidence="4" key="2">
    <citation type="submission" date="2019-10" db="EMBL/GenBank/DDBJ databases">
        <title>Conservation and host-specific expression of non-tandemly repeated heterogenous ribosome RNA gene in arbuscular mycorrhizal fungi.</title>
        <authorList>
            <person name="Maeda T."/>
            <person name="Kobayashi Y."/>
            <person name="Nakagawa T."/>
            <person name="Ezawa T."/>
            <person name="Yamaguchi K."/>
            <person name="Bino T."/>
            <person name="Nishimoto Y."/>
            <person name="Shigenobu S."/>
            <person name="Kawaguchi M."/>
        </authorList>
    </citation>
    <scope>NUCLEOTIDE SEQUENCE</scope>
    <source>
        <strain evidence="4">HR1</strain>
    </source>
</reference>
<keyword evidence="1" id="KW-0175">Coiled coil</keyword>
<keyword evidence="5" id="KW-1185">Reference proteome</keyword>
<evidence type="ECO:0000256" key="1">
    <source>
        <dbReference type="SAM" id="Coils"/>
    </source>
</evidence>
<feature type="region of interest" description="Disordered" evidence="2">
    <location>
        <begin position="1"/>
        <end position="47"/>
    </location>
</feature>
<evidence type="ECO:0000313" key="3">
    <source>
        <dbReference type="EMBL" id="GBC10177.1"/>
    </source>
</evidence>